<dbReference type="OrthoDB" id="1022638at2759"/>
<dbReference type="Gene3D" id="3.30.710.10">
    <property type="entry name" value="Potassium Channel Kv1.1, Chain A"/>
    <property type="match status" value="1"/>
</dbReference>
<gene>
    <name evidence="1" type="ORF">EK21DRAFT_38106</name>
</gene>
<sequence>LEGPSIKVIVDEDDDMPDDRSKVRTWSLPVALLSHHSPYLMAECDCILGEPEPSHISLVDVSPGVFRLFVEWMYSGSDVSPCNYSEFSHNPHTLSWILGDKLQCTDFQNHTMRLLYCEHTHESALRAIQPHDFALVLQNKPTSNSLIRFYLQFVNTHFSDQARVAGTLDQWDKASKDSVIARKTFLCALRESSARRSFM</sequence>
<dbReference type="EMBL" id="ML978165">
    <property type="protein sequence ID" value="KAF2033598.1"/>
    <property type="molecule type" value="Genomic_DNA"/>
</dbReference>
<keyword evidence="2" id="KW-1185">Reference proteome</keyword>
<dbReference type="InterPro" id="IPR011333">
    <property type="entry name" value="SKP1/BTB/POZ_sf"/>
</dbReference>
<dbReference type="AlphaFoldDB" id="A0A9P4HFM1"/>
<feature type="non-terminal residue" evidence="1">
    <location>
        <position position="1"/>
    </location>
</feature>
<name>A0A9P4HFM1_9PLEO</name>
<organism evidence="1 2">
    <name type="scientific">Setomelanomma holmii</name>
    <dbReference type="NCBI Taxonomy" id="210430"/>
    <lineage>
        <taxon>Eukaryota</taxon>
        <taxon>Fungi</taxon>
        <taxon>Dikarya</taxon>
        <taxon>Ascomycota</taxon>
        <taxon>Pezizomycotina</taxon>
        <taxon>Dothideomycetes</taxon>
        <taxon>Pleosporomycetidae</taxon>
        <taxon>Pleosporales</taxon>
        <taxon>Pleosporineae</taxon>
        <taxon>Phaeosphaeriaceae</taxon>
        <taxon>Setomelanomma</taxon>
    </lineage>
</organism>
<protein>
    <recommendedName>
        <fullName evidence="3">BTB domain-containing protein</fullName>
    </recommendedName>
</protein>
<evidence type="ECO:0008006" key="3">
    <source>
        <dbReference type="Google" id="ProtNLM"/>
    </source>
</evidence>
<comment type="caution">
    <text evidence="1">The sequence shown here is derived from an EMBL/GenBank/DDBJ whole genome shotgun (WGS) entry which is preliminary data.</text>
</comment>
<reference evidence="1" key="1">
    <citation type="journal article" date="2020" name="Stud. Mycol.">
        <title>101 Dothideomycetes genomes: a test case for predicting lifestyles and emergence of pathogens.</title>
        <authorList>
            <person name="Haridas S."/>
            <person name="Albert R."/>
            <person name="Binder M."/>
            <person name="Bloem J."/>
            <person name="Labutti K."/>
            <person name="Salamov A."/>
            <person name="Andreopoulos B."/>
            <person name="Baker S."/>
            <person name="Barry K."/>
            <person name="Bills G."/>
            <person name="Bluhm B."/>
            <person name="Cannon C."/>
            <person name="Castanera R."/>
            <person name="Culley D."/>
            <person name="Daum C."/>
            <person name="Ezra D."/>
            <person name="Gonzalez J."/>
            <person name="Henrissat B."/>
            <person name="Kuo A."/>
            <person name="Liang C."/>
            <person name="Lipzen A."/>
            <person name="Lutzoni F."/>
            <person name="Magnuson J."/>
            <person name="Mondo S."/>
            <person name="Nolan M."/>
            <person name="Ohm R."/>
            <person name="Pangilinan J."/>
            <person name="Park H.-J."/>
            <person name="Ramirez L."/>
            <person name="Alfaro M."/>
            <person name="Sun H."/>
            <person name="Tritt A."/>
            <person name="Yoshinaga Y."/>
            <person name="Zwiers L.-H."/>
            <person name="Turgeon B."/>
            <person name="Goodwin S."/>
            <person name="Spatafora J."/>
            <person name="Crous P."/>
            <person name="Grigoriev I."/>
        </authorList>
    </citation>
    <scope>NUCLEOTIDE SEQUENCE</scope>
    <source>
        <strain evidence="1">CBS 110217</strain>
    </source>
</reference>
<evidence type="ECO:0000313" key="1">
    <source>
        <dbReference type="EMBL" id="KAF2033598.1"/>
    </source>
</evidence>
<dbReference type="SUPFAM" id="SSF54695">
    <property type="entry name" value="POZ domain"/>
    <property type="match status" value="1"/>
</dbReference>
<dbReference type="CDD" id="cd18186">
    <property type="entry name" value="BTB_POZ_ZBTB_KLHL-like"/>
    <property type="match status" value="1"/>
</dbReference>
<evidence type="ECO:0000313" key="2">
    <source>
        <dbReference type="Proteomes" id="UP000799777"/>
    </source>
</evidence>
<accession>A0A9P4HFM1</accession>
<feature type="non-terminal residue" evidence="1">
    <location>
        <position position="199"/>
    </location>
</feature>
<proteinExistence type="predicted"/>
<dbReference type="Proteomes" id="UP000799777">
    <property type="component" value="Unassembled WGS sequence"/>
</dbReference>